<dbReference type="Proteomes" id="UP000237647">
    <property type="component" value="Unassembled WGS sequence"/>
</dbReference>
<dbReference type="SUPFAM" id="SSF158682">
    <property type="entry name" value="TerB-like"/>
    <property type="match status" value="1"/>
</dbReference>
<name>A0A2T0V5W2_9GAMM</name>
<organism evidence="2 3">
    <name type="scientific">Vreelandella songnenensis</name>
    <dbReference type="NCBI Taxonomy" id="1176243"/>
    <lineage>
        <taxon>Bacteria</taxon>
        <taxon>Pseudomonadati</taxon>
        <taxon>Pseudomonadota</taxon>
        <taxon>Gammaproteobacteria</taxon>
        <taxon>Oceanospirillales</taxon>
        <taxon>Halomonadaceae</taxon>
        <taxon>Vreelandella</taxon>
    </lineage>
</organism>
<comment type="caution">
    <text evidence="2">The sequence shown here is derived from an EMBL/GenBank/DDBJ whole genome shotgun (WGS) entry which is preliminary data.</text>
</comment>
<feature type="transmembrane region" description="Helical" evidence="1">
    <location>
        <begin position="312"/>
        <end position="336"/>
    </location>
</feature>
<gene>
    <name evidence="2" type="ORF">B0H98_10296</name>
</gene>
<evidence type="ECO:0000256" key="1">
    <source>
        <dbReference type="SAM" id="Phobius"/>
    </source>
</evidence>
<protein>
    <submittedName>
        <fullName evidence="2">Uncharacterized protein</fullName>
    </submittedName>
</protein>
<dbReference type="RefSeq" id="WP_106373981.1">
    <property type="nucleotide sequence ID" value="NZ_PVTK01000002.1"/>
</dbReference>
<dbReference type="OrthoDB" id="2086240at2"/>
<dbReference type="InterPro" id="IPR029024">
    <property type="entry name" value="TerB-like"/>
</dbReference>
<keyword evidence="1" id="KW-1133">Transmembrane helix</keyword>
<dbReference type="AlphaFoldDB" id="A0A2T0V5W2"/>
<keyword evidence="1" id="KW-0812">Transmembrane</keyword>
<dbReference type="EMBL" id="PVTK01000002">
    <property type="protein sequence ID" value="PRY65572.1"/>
    <property type="molecule type" value="Genomic_DNA"/>
</dbReference>
<keyword evidence="3" id="KW-1185">Reference proteome</keyword>
<evidence type="ECO:0000313" key="2">
    <source>
        <dbReference type="EMBL" id="PRY65572.1"/>
    </source>
</evidence>
<proteinExistence type="predicted"/>
<reference evidence="2 3" key="1">
    <citation type="submission" date="2018-03" db="EMBL/GenBank/DDBJ databases">
        <title>Genomic Encyclopedia of Type Strains, Phase III (KMG-III): the genomes of soil and plant-associated and newly described type strains.</title>
        <authorList>
            <person name="Whitman W."/>
        </authorList>
    </citation>
    <scope>NUCLEOTIDE SEQUENCE [LARGE SCALE GENOMIC DNA]</scope>
    <source>
        <strain evidence="2 3">CGMCC 1.12152</strain>
    </source>
</reference>
<keyword evidence="1" id="KW-0472">Membrane</keyword>
<feature type="transmembrane region" description="Helical" evidence="1">
    <location>
        <begin position="348"/>
        <end position="369"/>
    </location>
</feature>
<evidence type="ECO:0000313" key="3">
    <source>
        <dbReference type="Proteomes" id="UP000237647"/>
    </source>
</evidence>
<accession>A0A2T0V5W2</accession>
<sequence>MSGVNQYLKEEFAKMKGKVWLTPDIPEKKLSNAVNAFKYNGDPSTIIAILDNTTLRSAKEGFIVSGSKLVCKEVFESPIELLFEDIESFEYIENITQNSKGKEKKSSFLKVNKKDGSAHDFKYNALVDTEALARILNDALKGFENYEEQSQLEPIENLSEELKLAYLKVIVNMAFDDDGEVDENEFSEILQLITRLNLKPESRNEVRLYIATPEDVLSTEELVNILNKHSPDGMQQSLHVSLVKDLLSIHSSLTQGQAKEFEFLQKNKKLFSIGDQEIELAQMAIENDRKILDRKYDDKAIARSVKELSAKAGAIGVPLGAVYLSGSVMGLSAAGMTSGLATLGMGGVLGLSSMATGIGAAVILGVVAYKGIRHLSNTGVEEGDKRREIMLQEVIRQSQKTISMVIEDINLLTKELSEALASEHVTKERLDQLGQKFKQYVQATKLINNKAEKAEVHKARLKSPEILDVNRLRALTKEHDKKRYFDLVMSFYQEVTIKEENSDGQIEEKTVWKMIGCDNTRELEELGGVFEMLGYSSTQSAIKGKLQGFMS</sequence>